<feature type="transmembrane region" description="Helical" evidence="7">
    <location>
        <begin position="124"/>
        <end position="143"/>
    </location>
</feature>
<dbReference type="HOGENOM" id="CLU_046113_1_0_9"/>
<accession>E3DNC8</accession>
<dbReference type="AlphaFoldDB" id="E3DNC8"/>
<dbReference type="InterPro" id="IPR000515">
    <property type="entry name" value="MetI-like"/>
</dbReference>
<feature type="compositionally biased region" description="Low complexity" evidence="8">
    <location>
        <begin position="1"/>
        <end position="12"/>
    </location>
</feature>
<organism evidence="10 11">
    <name type="scientific">Halanaerobium praevalens (strain ATCC 33744 / DSM 2228 / GSL)</name>
    <dbReference type="NCBI Taxonomy" id="572479"/>
    <lineage>
        <taxon>Bacteria</taxon>
        <taxon>Bacillati</taxon>
        <taxon>Bacillota</taxon>
        <taxon>Clostridia</taxon>
        <taxon>Halanaerobiales</taxon>
        <taxon>Halanaerobiaceae</taxon>
        <taxon>Halanaerobium</taxon>
    </lineage>
</organism>
<dbReference type="SUPFAM" id="SSF161098">
    <property type="entry name" value="MetI-like"/>
    <property type="match status" value="1"/>
</dbReference>
<comment type="similarity">
    <text evidence="7">Belongs to the binding-protein-dependent transport system permease family.</text>
</comment>
<feature type="transmembrane region" description="Helical" evidence="7">
    <location>
        <begin position="26"/>
        <end position="45"/>
    </location>
</feature>
<evidence type="ECO:0000256" key="2">
    <source>
        <dbReference type="ARBA" id="ARBA00022448"/>
    </source>
</evidence>
<dbReference type="PROSITE" id="PS50928">
    <property type="entry name" value="ABC_TM1"/>
    <property type="match status" value="1"/>
</dbReference>
<reference evidence="10 11" key="2">
    <citation type="journal article" date="2011" name="Stand. Genomic Sci.">
        <title>Complete genome sequence of the extremely halophilic Halanaerobium praevalens type strain (GSL).</title>
        <authorList>
            <person name="Ivanova N."/>
            <person name="Sikorski J."/>
            <person name="Chertkov O."/>
            <person name="Nolan M."/>
            <person name="Lucas S."/>
            <person name="Hammon N."/>
            <person name="Deshpande S."/>
            <person name="Cheng J.F."/>
            <person name="Tapia R."/>
            <person name="Han C."/>
            <person name="Goodwin L."/>
            <person name="Pitluck S."/>
            <person name="Huntemann M."/>
            <person name="Liolios K."/>
            <person name="Pagani I."/>
            <person name="Mavromatis K."/>
            <person name="Ovchinikova G."/>
            <person name="Pati A."/>
            <person name="Chen A."/>
            <person name="Palaniappan K."/>
            <person name="Land M."/>
            <person name="Hauser L."/>
            <person name="Brambilla E.M."/>
            <person name="Kannan K.P."/>
            <person name="Rohde M."/>
            <person name="Tindall B.J."/>
            <person name="Goker M."/>
            <person name="Detter J.C."/>
            <person name="Woyke T."/>
            <person name="Bristow J."/>
            <person name="Eisen J.A."/>
            <person name="Markowitz V."/>
            <person name="Hugenholtz P."/>
            <person name="Kyrpides N.C."/>
            <person name="Klenk H.P."/>
            <person name="Lapidus A."/>
        </authorList>
    </citation>
    <scope>NUCLEOTIDE SEQUENCE [LARGE SCALE GENOMIC DNA]</scope>
    <source>
        <strain evidence="11">ATCC 33744 / DSM 2228 / GSL</strain>
    </source>
</reference>
<dbReference type="EMBL" id="CP002175">
    <property type="protein sequence ID" value="ADO77547.1"/>
    <property type="molecule type" value="Genomic_DNA"/>
</dbReference>
<evidence type="ECO:0000256" key="5">
    <source>
        <dbReference type="ARBA" id="ARBA00022989"/>
    </source>
</evidence>
<dbReference type="OrthoDB" id="9796361at2"/>
<sequence length="277" mass="30842">MSLNNKQNNSNNKSKRKNNKNKKTKIEKILTISTWISIFIFWYIITKIGIFTPTLLPGPLRVAKAFIRILENGYNGVPIWMHLGASFKRLFVALFFAISTAIPLGLLSGYFSKVEAIIDSVVEFYRPLPPLAYYTLLVLWFGIDDTSKQILLFLAAFAPIYIACVSAVRKLNQDFVLSAKSLGAKPKDVFLKIVLPASLPEIFTGIRTAFGVAYTTLVSSEMVAATSGIGWMVLDASNFLKSDVIFVGIIIMGITGVVIDAGLRYLERKIIFWKGQL</sequence>
<evidence type="ECO:0000256" key="1">
    <source>
        <dbReference type="ARBA" id="ARBA00004651"/>
    </source>
</evidence>
<dbReference type="GO" id="GO:0010438">
    <property type="term" value="P:cellular response to sulfur starvation"/>
    <property type="evidence" value="ECO:0007669"/>
    <property type="project" value="TreeGrafter"/>
</dbReference>
<evidence type="ECO:0000313" key="11">
    <source>
        <dbReference type="Proteomes" id="UP000006866"/>
    </source>
</evidence>
<reference evidence="11" key="1">
    <citation type="submission" date="2010-10" db="EMBL/GenBank/DDBJ databases">
        <title>The complete genome of Halanaerobium praevalens DSM 2228.</title>
        <authorList>
            <consortium name="US DOE Joint Genome Institute (JGI-PGF)"/>
            <person name="Lucas S."/>
            <person name="Copeland A."/>
            <person name="Lapidus A."/>
            <person name="Glavina del Rio T."/>
            <person name="Dalin E."/>
            <person name="Tice H."/>
            <person name="Bruce D."/>
            <person name="Goodwin L."/>
            <person name="Pitluck S."/>
            <person name="Kyrpides N."/>
            <person name="Mavromatis K."/>
            <person name="Ivanova N."/>
            <person name="Ovchinnikova G."/>
            <person name="Chertkov O."/>
            <person name="Detter J.C."/>
            <person name="Han C."/>
            <person name="Larimer F."/>
            <person name="Land M."/>
            <person name="Hauser L."/>
            <person name="Markowitz V."/>
            <person name="Cheng J.-F."/>
            <person name="Hugenholtz P."/>
            <person name="Woyke T."/>
            <person name="Wu D."/>
            <person name="Tindall B."/>
            <person name="Pomrenke H.G."/>
            <person name="Brambilla E."/>
            <person name="Klenk H.-P."/>
            <person name="Eisen J.A."/>
        </authorList>
    </citation>
    <scope>NUCLEOTIDE SEQUENCE [LARGE SCALE GENOMIC DNA]</scope>
    <source>
        <strain evidence="11">ATCC 33744 / DSM 2228 / GSL</strain>
    </source>
</reference>
<evidence type="ECO:0000256" key="4">
    <source>
        <dbReference type="ARBA" id="ARBA00022692"/>
    </source>
</evidence>
<feature type="transmembrane region" description="Helical" evidence="7">
    <location>
        <begin position="90"/>
        <end position="112"/>
    </location>
</feature>
<dbReference type="Pfam" id="PF00528">
    <property type="entry name" value="BPD_transp_1"/>
    <property type="match status" value="1"/>
</dbReference>
<dbReference type="Proteomes" id="UP000006866">
    <property type="component" value="Chromosome"/>
</dbReference>
<name>E3DNC8_HALPG</name>
<evidence type="ECO:0000313" key="10">
    <source>
        <dbReference type="EMBL" id="ADO77547.1"/>
    </source>
</evidence>
<dbReference type="Gene3D" id="1.10.3720.10">
    <property type="entry name" value="MetI-like"/>
    <property type="match status" value="1"/>
</dbReference>
<dbReference type="InterPro" id="IPR035906">
    <property type="entry name" value="MetI-like_sf"/>
</dbReference>
<dbReference type="STRING" id="572479.Hprae_1419"/>
<feature type="compositionally biased region" description="Basic residues" evidence="8">
    <location>
        <begin position="13"/>
        <end position="22"/>
    </location>
</feature>
<evidence type="ECO:0000259" key="9">
    <source>
        <dbReference type="PROSITE" id="PS50928"/>
    </source>
</evidence>
<dbReference type="CDD" id="cd06261">
    <property type="entry name" value="TM_PBP2"/>
    <property type="match status" value="1"/>
</dbReference>
<keyword evidence="4 7" id="KW-0812">Transmembrane</keyword>
<dbReference type="PANTHER" id="PTHR30151:SF25">
    <property type="entry name" value="TAURINE TRANSPORT SYSTEM PERMEASE PROTEIN TAUC"/>
    <property type="match status" value="1"/>
</dbReference>
<dbReference type="GO" id="GO:0005886">
    <property type="term" value="C:plasma membrane"/>
    <property type="evidence" value="ECO:0007669"/>
    <property type="project" value="UniProtKB-SubCell"/>
</dbReference>
<keyword evidence="11" id="KW-1185">Reference proteome</keyword>
<feature type="domain" description="ABC transmembrane type-1" evidence="9">
    <location>
        <begin position="83"/>
        <end position="263"/>
    </location>
</feature>
<evidence type="ECO:0000256" key="6">
    <source>
        <dbReference type="ARBA" id="ARBA00023136"/>
    </source>
</evidence>
<evidence type="ECO:0000256" key="3">
    <source>
        <dbReference type="ARBA" id="ARBA00022475"/>
    </source>
</evidence>
<dbReference type="PATRIC" id="fig|572479.3.peg.1439"/>
<protein>
    <submittedName>
        <fullName evidence="10">Binding-protein-dependent transport systems inner membrane component</fullName>
    </submittedName>
</protein>
<keyword evidence="6 7" id="KW-0472">Membrane</keyword>
<dbReference type="KEGG" id="hpk:Hprae_1419"/>
<dbReference type="GO" id="GO:0042918">
    <property type="term" value="P:alkanesulfonate transmembrane transport"/>
    <property type="evidence" value="ECO:0007669"/>
    <property type="project" value="UniProtKB-ARBA"/>
</dbReference>
<dbReference type="RefSeq" id="WP_014553570.1">
    <property type="nucleotide sequence ID" value="NC_017455.1"/>
</dbReference>
<comment type="subcellular location">
    <subcellularLocation>
        <location evidence="1 7">Cell membrane</location>
        <topology evidence="1 7">Multi-pass membrane protein</topology>
    </subcellularLocation>
</comment>
<feature type="region of interest" description="Disordered" evidence="8">
    <location>
        <begin position="1"/>
        <end position="22"/>
    </location>
</feature>
<dbReference type="eggNOG" id="COG0600">
    <property type="taxonomic scope" value="Bacteria"/>
</dbReference>
<feature type="transmembrane region" description="Helical" evidence="7">
    <location>
        <begin position="244"/>
        <end position="266"/>
    </location>
</feature>
<keyword evidence="2 7" id="KW-0813">Transport</keyword>
<dbReference type="FunFam" id="1.10.3720.10:FF:000003">
    <property type="entry name" value="Aliphatic sulfonate ABC transporter permease"/>
    <property type="match status" value="1"/>
</dbReference>
<proteinExistence type="inferred from homology"/>
<gene>
    <name evidence="10" type="ordered locus">Hprae_1419</name>
</gene>
<feature type="transmembrane region" description="Helical" evidence="7">
    <location>
        <begin position="149"/>
        <end position="168"/>
    </location>
</feature>
<dbReference type="PANTHER" id="PTHR30151">
    <property type="entry name" value="ALKANE SULFONATE ABC TRANSPORTER-RELATED, MEMBRANE SUBUNIT"/>
    <property type="match status" value="1"/>
</dbReference>
<keyword evidence="3" id="KW-1003">Cell membrane</keyword>
<evidence type="ECO:0000256" key="8">
    <source>
        <dbReference type="SAM" id="MobiDB-lite"/>
    </source>
</evidence>
<evidence type="ECO:0000256" key="7">
    <source>
        <dbReference type="RuleBase" id="RU363032"/>
    </source>
</evidence>
<keyword evidence="5 7" id="KW-1133">Transmembrane helix</keyword>